<evidence type="ECO:0000313" key="6">
    <source>
        <dbReference type="Proteomes" id="UP001369815"/>
    </source>
</evidence>
<gene>
    <name evidence="5" type="ORF">Daesc_006100</name>
</gene>
<evidence type="ECO:0000256" key="2">
    <source>
        <dbReference type="ARBA" id="ARBA00023242"/>
    </source>
</evidence>
<dbReference type="GO" id="GO:0006351">
    <property type="term" value="P:DNA-templated transcription"/>
    <property type="evidence" value="ECO:0007669"/>
    <property type="project" value="InterPro"/>
</dbReference>
<dbReference type="InterPro" id="IPR050613">
    <property type="entry name" value="Sec_Metabolite_Reg"/>
</dbReference>
<feature type="domain" description="Xylanolytic transcriptional activator regulatory" evidence="4">
    <location>
        <begin position="129"/>
        <end position="203"/>
    </location>
</feature>
<dbReference type="GO" id="GO:0005634">
    <property type="term" value="C:nucleus"/>
    <property type="evidence" value="ECO:0007669"/>
    <property type="project" value="UniProtKB-SubCell"/>
</dbReference>
<dbReference type="EMBL" id="JBANMG010000006">
    <property type="protein sequence ID" value="KAK6951578.1"/>
    <property type="molecule type" value="Genomic_DNA"/>
</dbReference>
<dbReference type="InterPro" id="IPR007219">
    <property type="entry name" value="XnlR_reg_dom"/>
</dbReference>
<dbReference type="GO" id="GO:0008270">
    <property type="term" value="F:zinc ion binding"/>
    <property type="evidence" value="ECO:0007669"/>
    <property type="project" value="InterPro"/>
</dbReference>
<dbReference type="CDD" id="cd12148">
    <property type="entry name" value="fungal_TF_MHR"/>
    <property type="match status" value="1"/>
</dbReference>
<dbReference type="GO" id="GO:0003677">
    <property type="term" value="F:DNA binding"/>
    <property type="evidence" value="ECO:0007669"/>
    <property type="project" value="InterPro"/>
</dbReference>
<proteinExistence type="predicted"/>
<keyword evidence="2" id="KW-0539">Nucleus</keyword>
<name>A0AAX6MFV0_9PEZI</name>
<feature type="region of interest" description="Disordered" evidence="3">
    <location>
        <begin position="440"/>
        <end position="464"/>
    </location>
</feature>
<dbReference type="PANTHER" id="PTHR31001">
    <property type="entry name" value="UNCHARACTERIZED TRANSCRIPTIONAL REGULATORY PROTEIN"/>
    <property type="match status" value="1"/>
</dbReference>
<dbReference type="Pfam" id="PF04082">
    <property type="entry name" value="Fungal_trans"/>
    <property type="match status" value="1"/>
</dbReference>
<sequence length="524" mass="59037">MQLRDQNPEKIRKLCELIWRNTQSPITFNEITTTKQWARSGTGPRIRWEVIGLIAVVAGQSANTPEPFGRGSKKHNSAHSSFARQMNEIAEACLSFCRECGALGDMFTWLLMENYSLTAKIKGEASHSTYTLSGEIVASAVAMGLHRGVKEDDRLPFFLVELRKRLLCQMYGAEIGISTFTGRPPRISHRYCNLQPPLDLGVSQLLLEGDDLTLALASLDEKGFNTSGKIRRVTWIRIWIGFAIQREDILDLALGSYTRDEILQRAEDIKARHYRYIEELPPFIKKIRDSPIEIEGRQPTEILFMIVIRQSFRSNQLLLQRVLIRKAGTSSEELIRLARSILKDILLINQRHDLGTLFKTDIASLLAVQGMRSAAVMAVELLKQEQLPVYPKNPLLPRSQTIQDLAVFAAGLGAVDPSDGSFSICDQGRKVITHILDRILSPPYPPKQQQDSREPSAHQDQGQQVEETIANVPTNEPASNYSFNMPSAADFTIPDLNFGIDAPFLGPDNDFMQWLENVDWERPV</sequence>
<evidence type="ECO:0000256" key="3">
    <source>
        <dbReference type="SAM" id="MobiDB-lite"/>
    </source>
</evidence>
<evidence type="ECO:0000259" key="4">
    <source>
        <dbReference type="SMART" id="SM00906"/>
    </source>
</evidence>
<organism evidence="5 6">
    <name type="scientific">Daldinia eschscholtzii</name>
    <dbReference type="NCBI Taxonomy" id="292717"/>
    <lineage>
        <taxon>Eukaryota</taxon>
        <taxon>Fungi</taxon>
        <taxon>Dikarya</taxon>
        <taxon>Ascomycota</taxon>
        <taxon>Pezizomycotina</taxon>
        <taxon>Sordariomycetes</taxon>
        <taxon>Xylariomycetidae</taxon>
        <taxon>Xylariales</taxon>
        <taxon>Hypoxylaceae</taxon>
        <taxon>Daldinia</taxon>
    </lineage>
</organism>
<comment type="subcellular location">
    <subcellularLocation>
        <location evidence="1">Nucleus</location>
    </subcellularLocation>
</comment>
<dbReference type="AlphaFoldDB" id="A0AAX6MFV0"/>
<dbReference type="SMART" id="SM00906">
    <property type="entry name" value="Fungal_trans"/>
    <property type="match status" value="1"/>
</dbReference>
<dbReference type="PANTHER" id="PTHR31001:SF40">
    <property type="entry name" value="ZN(II)2CYS6 TRANSCRIPTION FACTOR (EUROFUNG)"/>
    <property type="match status" value="1"/>
</dbReference>
<keyword evidence="6" id="KW-1185">Reference proteome</keyword>
<protein>
    <recommendedName>
        <fullName evidence="4">Xylanolytic transcriptional activator regulatory domain-containing protein</fullName>
    </recommendedName>
</protein>
<evidence type="ECO:0000256" key="1">
    <source>
        <dbReference type="ARBA" id="ARBA00004123"/>
    </source>
</evidence>
<evidence type="ECO:0000313" key="5">
    <source>
        <dbReference type="EMBL" id="KAK6951578.1"/>
    </source>
</evidence>
<accession>A0AAX6MFV0</accession>
<comment type="caution">
    <text evidence="5">The sequence shown here is derived from an EMBL/GenBank/DDBJ whole genome shotgun (WGS) entry which is preliminary data.</text>
</comment>
<dbReference type="Proteomes" id="UP001369815">
    <property type="component" value="Unassembled WGS sequence"/>
</dbReference>
<reference evidence="5 6" key="1">
    <citation type="journal article" date="2024" name="Front Chem Biol">
        <title>Unveiling the potential of Daldinia eschscholtzii MFLUCC 19-0629 through bioactivity and bioinformatics studies for enhanced sustainable agriculture production.</title>
        <authorList>
            <person name="Brooks S."/>
            <person name="Weaver J.A."/>
            <person name="Klomchit A."/>
            <person name="Alharthi S.A."/>
            <person name="Onlamun T."/>
            <person name="Nurani R."/>
            <person name="Vong T.K."/>
            <person name="Alberti F."/>
            <person name="Greco C."/>
        </authorList>
    </citation>
    <scope>NUCLEOTIDE SEQUENCE [LARGE SCALE GENOMIC DNA]</scope>
    <source>
        <strain evidence="5">MFLUCC 19-0629</strain>
    </source>
</reference>